<keyword evidence="9" id="KW-0050">Antiport</keyword>
<evidence type="ECO:0000259" key="11">
    <source>
        <dbReference type="Pfam" id="PF00999"/>
    </source>
</evidence>
<dbReference type="WBParaSite" id="ACRNAN_scaffold3618.g19452.t1">
    <property type="protein sequence ID" value="ACRNAN_scaffold3618.g19452.t1"/>
    <property type="gene ID" value="ACRNAN_scaffold3618.g19452"/>
</dbReference>
<keyword evidence="8 9" id="KW-0739">Sodium transport</keyword>
<feature type="transmembrane region" description="Helical" evidence="10">
    <location>
        <begin position="88"/>
        <end position="110"/>
    </location>
</feature>
<protein>
    <recommendedName>
        <fullName evidence="9">Sodium/hydrogen exchanger</fullName>
    </recommendedName>
</protein>
<evidence type="ECO:0000256" key="3">
    <source>
        <dbReference type="ARBA" id="ARBA00022692"/>
    </source>
</evidence>
<keyword evidence="7 10" id="KW-0472">Membrane</keyword>
<dbReference type="GO" id="GO:0051453">
    <property type="term" value="P:regulation of intracellular pH"/>
    <property type="evidence" value="ECO:0007669"/>
    <property type="project" value="TreeGrafter"/>
</dbReference>
<feature type="transmembrane region" description="Helical" evidence="10">
    <location>
        <begin position="228"/>
        <end position="248"/>
    </location>
</feature>
<dbReference type="GO" id="GO:0005886">
    <property type="term" value="C:plasma membrane"/>
    <property type="evidence" value="ECO:0007669"/>
    <property type="project" value="TreeGrafter"/>
</dbReference>
<dbReference type="AlphaFoldDB" id="A0A914DQI7"/>
<keyword evidence="12" id="KW-1185">Reference proteome</keyword>
<dbReference type="Gene3D" id="6.10.140.1330">
    <property type="match status" value="1"/>
</dbReference>
<dbReference type="GO" id="GO:0015385">
    <property type="term" value="F:sodium:proton antiporter activity"/>
    <property type="evidence" value="ECO:0007669"/>
    <property type="project" value="InterPro"/>
</dbReference>
<evidence type="ECO:0000256" key="6">
    <source>
        <dbReference type="ARBA" id="ARBA00023065"/>
    </source>
</evidence>
<feature type="transmembrane region" description="Helical" evidence="10">
    <location>
        <begin position="196"/>
        <end position="216"/>
    </location>
</feature>
<feature type="transmembrane region" description="Helical" evidence="10">
    <location>
        <begin position="161"/>
        <end position="184"/>
    </location>
</feature>
<dbReference type="NCBIfam" id="TIGR00840">
    <property type="entry name" value="b_cpa1"/>
    <property type="match status" value="1"/>
</dbReference>
<dbReference type="GO" id="GO:0015386">
    <property type="term" value="F:potassium:proton antiporter activity"/>
    <property type="evidence" value="ECO:0007669"/>
    <property type="project" value="TreeGrafter"/>
</dbReference>
<keyword evidence="2 9" id="KW-0813">Transport</keyword>
<dbReference type="GO" id="GO:0098719">
    <property type="term" value="P:sodium ion import across plasma membrane"/>
    <property type="evidence" value="ECO:0007669"/>
    <property type="project" value="TreeGrafter"/>
</dbReference>
<feature type="transmembrane region" description="Helical" evidence="10">
    <location>
        <begin position="15"/>
        <end position="35"/>
    </location>
</feature>
<evidence type="ECO:0000313" key="12">
    <source>
        <dbReference type="Proteomes" id="UP000887540"/>
    </source>
</evidence>
<evidence type="ECO:0000256" key="8">
    <source>
        <dbReference type="ARBA" id="ARBA00023201"/>
    </source>
</evidence>
<dbReference type="Pfam" id="PF00999">
    <property type="entry name" value="Na_H_Exchanger"/>
    <property type="match status" value="1"/>
</dbReference>
<dbReference type="Proteomes" id="UP000887540">
    <property type="component" value="Unplaced"/>
</dbReference>
<dbReference type="InterPro" id="IPR006153">
    <property type="entry name" value="Cation/H_exchanger_TM"/>
</dbReference>
<evidence type="ECO:0000256" key="4">
    <source>
        <dbReference type="ARBA" id="ARBA00022989"/>
    </source>
</evidence>
<keyword evidence="3 9" id="KW-0812">Transmembrane</keyword>
<evidence type="ECO:0000256" key="10">
    <source>
        <dbReference type="SAM" id="Phobius"/>
    </source>
</evidence>
<feature type="transmembrane region" description="Helical" evidence="10">
    <location>
        <begin position="130"/>
        <end position="149"/>
    </location>
</feature>
<evidence type="ECO:0000256" key="9">
    <source>
        <dbReference type="RuleBase" id="RU003722"/>
    </source>
</evidence>
<evidence type="ECO:0000256" key="7">
    <source>
        <dbReference type="ARBA" id="ARBA00023136"/>
    </source>
</evidence>
<dbReference type="InterPro" id="IPR018422">
    <property type="entry name" value="Cation/H_exchanger_CPA1"/>
</dbReference>
<dbReference type="InterPro" id="IPR004709">
    <property type="entry name" value="NaH_exchanger"/>
</dbReference>
<name>A0A914DQI7_9BILA</name>
<feature type="transmembrane region" description="Helical" evidence="10">
    <location>
        <begin position="47"/>
        <end position="68"/>
    </location>
</feature>
<evidence type="ECO:0000256" key="2">
    <source>
        <dbReference type="ARBA" id="ARBA00022448"/>
    </source>
</evidence>
<keyword evidence="6 9" id="KW-0406">Ion transport</keyword>
<dbReference type="PANTHER" id="PTHR10110">
    <property type="entry name" value="SODIUM/HYDROGEN EXCHANGER"/>
    <property type="match status" value="1"/>
</dbReference>
<keyword evidence="4 10" id="KW-1133">Transmembrane helix</keyword>
<organism evidence="12 13">
    <name type="scientific">Acrobeloides nanus</name>
    <dbReference type="NCBI Taxonomy" id="290746"/>
    <lineage>
        <taxon>Eukaryota</taxon>
        <taxon>Metazoa</taxon>
        <taxon>Ecdysozoa</taxon>
        <taxon>Nematoda</taxon>
        <taxon>Chromadorea</taxon>
        <taxon>Rhabditida</taxon>
        <taxon>Tylenchina</taxon>
        <taxon>Cephalobomorpha</taxon>
        <taxon>Cephaloboidea</taxon>
        <taxon>Cephalobidae</taxon>
        <taxon>Acrobeloides</taxon>
    </lineage>
</organism>
<comment type="subcellular location">
    <subcellularLocation>
        <location evidence="1">Membrane</location>
        <topology evidence="1">Multi-pass membrane protein</topology>
    </subcellularLocation>
</comment>
<dbReference type="PANTHER" id="PTHR10110:SF125">
    <property type="entry name" value="SODIUM_HYDROGEN EXCHANGER"/>
    <property type="match status" value="1"/>
</dbReference>
<reference evidence="13" key="1">
    <citation type="submission" date="2022-11" db="UniProtKB">
        <authorList>
            <consortium name="WormBaseParasite"/>
        </authorList>
    </citation>
    <scope>IDENTIFICATION</scope>
</reference>
<evidence type="ECO:0000256" key="5">
    <source>
        <dbReference type="ARBA" id="ARBA00023053"/>
    </source>
</evidence>
<keyword evidence="5" id="KW-0915">Sodium</keyword>
<feature type="domain" description="Cation/H+ exchanger transmembrane" evidence="11">
    <location>
        <begin position="2"/>
        <end position="253"/>
    </location>
</feature>
<accession>A0A914DQI7</accession>
<evidence type="ECO:0000313" key="13">
    <source>
        <dbReference type="WBParaSite" id="ACRNAN_scaffold3618.g19452.t1"/>
    </source>
</evidence>
<comment type="similarity">
    <text evidence="9">Belongs to the monovalent cation:proton antiporter 1 (CPA1) transporter (TC 2.A.36) family.</text>
</comment>
<sequence length="348" mass="39214">LLYICVFGESLLNDAVTIVLYHAFSSMAVIGTDHLEMKDFMRATGSFVLVSIGGFLIGVLGAAVTGMTTKFAHRLEYVQPLICLLFPYLAYLFAELAHYSGILAIVVCGLFMKQYVNGNLSDDSRTTVKYFLKTIASHSEAMIFIFLGLSTFSKNHAWDVVFVTVTVISCLVFRFIGTYGLCLICNKYRVEKIGMVDRFILAYGGLRGAICYGLAMTLDKDSVPAKDMFVSTTVVVICFTVFIQGTTIKPLVKFLHVKTQDEKLNTMTDIVINHARDDIMAGIEAIAGIHGQYFWRHRLSHFDREYLQPFLTSKMHSRGEELLEKYDRAKVKENKRRMLESIALDSHH</sequence>
<proteinExistence type="inferred from homology"/>
<evidence type="ECO:0000256" key="1">
    <source>
        <dbReference type="ARBA" id="ARBA00004141"/>
    </source>
</evidence>